<dbReference type="EMBL" id="KZ678150">
    <property type="protein sequence ID" value="PSN60194.1"/>
    <property type="molecule type" value="Genomic_DNA"/>
</dbReference>
<feature type="region of interest" description="Disordered" evidence="1">
    <location>
        <begin position="1"/>
        <end position="68"/>
    </location>
</feature>
<evidence type="ECO:0000313" key="2">
    <source>
        <dbReference type="EMBL" id="PSN60194.1"/>
    </source>
</evidence>
<dbReference type="Proteomes" id="UP000240883">
    <property type="component" value="Unassembled WGS sequence"/>
</dbReference>
<evidence type="ECO:0000256" key="1">
    <source>
        <dbReference type="SAM" id="MobiDB-lite"/>
    </source>
</evidence>
<name>A0A2T2N457_CORCC</name>
<dbReference type="AlphaFoldDB" id="A0A2T2N457"/>
<organism evidence="2 3">
    <name type="scientific">Corynespora cassiicola Philippines</name>
    <dbReference type="NCBI Taxonomy" id="1448308"/>
    <lineage>
        <taxon>Eukaryota</taxon>
        <taxon>Fungi</taxon>
        <taxon>Dikarya</taxon>
        <taxon>Ascomycota</taxon>
        <taxon>Pezizomycotina</taxon>
        <taxon>Dothideomycetes</taxon>
        <taxon>Pleosporomycetidae</taxon>
        <taxon>Pleosporales</taxon>
        <taxon>Corynesporascaceae</taxon>
        <taxon>Corynespora</taxon>
    </lineage>
</organism>
<accession>A0A2T2N457</accession>
<evidence type="ECO:0000313" key="3">
    <source>
        <dbReference type="Proteomes" id="UP000240883"/>
    </source>
</evidence>
<proteinExistence type="predicted"/>
<sequence length="159" mass="17707">MHRSQKPRGPEAVTGSSSDRPCGTAQPKLPTPPQLRGARLLPLAYPLPTEEAQSLPRHPGDRDGRRRAANLRRTLQRAHWFNSRVGQAQSQAARAPRTHAPMPCFCDKTQRVQRRAWYLHASPAPAGQSPNHVRAASGAFRFRPGASDHFRAPQSRLYL</sequence>
<gene>
    <name evidence="2" type="ORF">BS50DRAFT_211353</name>
</gene>
<reference evidence="2 3" key="1">
    <citation type="journal article" date="2018" name="Front. Microbiol.">
        <title>Genome-Wide Analysis of Corynespora cassiicola Leaf Fall Disease Putative Effectors.</title>
        <authorList>
            <person name="Lopez D."/>
            <person name="Ribeiro S."/>
            <person name="Label P."/>
            <person name="Fumanal B."/>
            <person name="Venisse J.S."/>
            <person name="Kohler A."/>
            <person name="de Oliveira R.R."/>
            <person name="Labutti K."/>
            <person name="Lipzen A."/>
            <person name="Lail K."/>
            <person name="Bauer D."/>
            <person name="Ohm R.A."/>
            <person name="Barry K.W."/>
            <person name="Spatafora J."/>
            <person name="Grigoriev I.V."/>
            <person name="Martin F.M."/>
            <person name="Pujade-Renaud V."/>
        </authorList>
    </citation>
    <scope>NUCLEOTIDE SEQUENCE [LARGE SCALE GENOMIC DNA]</scope>
    <source>
        <strain evidence="2 3">Philippines</strain>
    </source>
</reference>
<keyword evidence="3" id="KW-1185">Reference proteome</keyword>
<protein>
    <submittedName>
        <fullName evidence="2">Uncharacterized protein</fullName>
    </submittedName>
</protein>